<dbReference type="InterPro" id="IPR050833">
    <property type="entry name" value="Poly_Biosynth_Transport"/>
</dbReference>
<dbReference type="PANTHER" id="PTHR30250">
    <property type="entry name" value="PST FAMILY PREDICTED COLANIC ACID TRANSPORTER"/>
    <property type="match status" value="1"/>
</dbReference>
<evidence type="ECO:0000256" key="1">
    <source>
        <dbReference type="ARBA" id="ARBA00004651"/>
    </source>
</evidence>
<feature type="transmembrane region" description="Helical" evidence="6">
    <location>
        <begin position="300"/>
        <end position="324"/>
    </location>
</feature>
<feature type="transmembrane region" description="Helical" evidence="6">
    <location>
        <begin position="64"/>
        <end position="84"/>
    </location>
</feature>
<evidence type="ECO:0000256" key="2">
    <source>
        <dbReference type="ARBA" id="ARBA00022475"/>
    </source>
</evidence>
<sequence length="446" mass="48799">RFLGFFAVAYLARTVGPEGMGLLAAGMGILTWGTILAEAGLPTLGTRTVATSNAASMNLVHRFFTTRLVLSLGVLILFAPILFFTLDTLRLRNITLIYLLALFPSALVLEWVFQGLRKMTILATGRIVAAVSYLFWVLMFVRSESSIIWIPVGWVASVVAQSIYLWKQYGGVNETESIDVPPALNLIKTAFPLAVAGLVAQVITHFPVVYLGITDPHEGGLFSVAYRVIVLLLVVDRVFYTIFFPSITRYLKIGGEDLFTRFNRTLKLVTPVTLYIAIIAIIGSQQILPAVFGSEFNQSALIFQILALYFVCSVINSVFTFTLIGAKKEKIYLNSILLGGAGFFGIMLLPGPVPSSHFAAMGLVLFQVISLLVMMREVQTFISFSVARSLLLPIVASGVLMGVFSLTYPLSPLLTFLASLVITPVVLYKSVGITSEEKSYYIKSIS</sequence>
<accession>A0A381T0U0</accession>
<feature type="transmembrane region" description="Helical" evidence="6">
    <location>
        <begin position="186"/>
        <end position="213"/>
    </location>
</feature>
<comment type="subcellular location">
    <subcellularLocation>
        <location evidence="1">Cell membrane</location>
        <topology evidence="1">Multi-pass membrane protein</topology>
    </subcellularLocation>
</comment>
<feature type="transmembrane region" description="Helical" evidence="6">
    <location>
        <begin position="96"/>
        <end position="113"/>
    </location>
</feature>
<feature type="transmembrane region" description="Helical" evidence="6">
    <location>
        <begin position="355"/>
        <end position="374"/>
    </location>
</feature>
<dbReference type="PANTHER" id="PTHR30250:SF26">
    <property type="entry name" value="PSMA PROTEIN"/>
    <property type="match status" value="1"/>
</dbReference>
<evidence type="ECO:0000256" key="4">
    <source>
        <dbReference type="ARBA" id="ARBA00022989"/>
    </source>
</evidence>
<evidence type="ECO:0008006" key="8">
    <source>
        <dbReference type="Google" id="ProtNLM"/>
    </source>
</evidence>
<feature type="transmembrane region" description="Helical" evidence="6">
    <location>
        <begin position="225"/>
        <end position="247"/>
    </location>
</feature>
<gene>
    <name evidence="7" type="ORF">METZ01_LOCUS62203</name>
</gene>
<feature type="transmembrane region" description="Helical" evidence="6">
    <location>
        <begin position="410"/>
        <end position="428"/>
    </location>
</feature>
<protein>
    <recommendedName>
        <fullName evidence="8">Polysaccharide biosynthesis protein C-terminal domain-containing protein</fullName>
    </recommendedName>
</protein>
<dbReference type="AlphaFoldDB" id="A0A381T0U0"/>
<keyword evidence="3 6" id="KW-0812">Transmembrane</keyword>
<feature type="non-terminal residue" evidence="7">
    <location>
        <position position="1"/>
    </location>
</feature>
<feature type="transmembrane region" description="Helical" evidence="6">
    <location>
        <begin position="331"/>
        <end position="349"/>
    </location>
</feature>
<keyword evidence="4 6" id="KW-1133">Transmembrane helix</keyword>
<evidence type="ECO:0000256" key="3">
    <source>
        <dbReference type="ARBA" id="ARBA00022692"/>
    </source>
</evidence>
<proteinExistence type="predicted"/>
<dbReference type="Pfam" id="PF01943">
    <property type="entry name" value="Polysacc_synt"/>
    <property type="match status" value="1"/>
</dbReference>
<keyword evidence="2" id="KW-1003">Cell membrane</keyword>
<dbReference type="InterPro" id="IPR002797">
    <property type="entry name" value="Polysacc_synth"/>
</dbReference>
<feature type="transmembrane region" description="Helical" evidence="6">
    <location>
        <begin position="20"/>
        <end position="44"/>
    </location>
</feature>
<feature type="transmembrane region" description="Helical" evidence="6">
    <location>
        <begin position="147"/>
        <end position="166"/>
    </location>
</feature>
<dbReference type="EMBL" id="UINC01003800">
    <property type="protein sequence ID" value="SVA09349.1"/>
    <property type="molecule type" value="Genomic_DNA"/>
</dbReference>
<feature type="transmembrane region" description="Helical" evidence="6">
    <location>
        <begin position="268"/>
        <end position="288"/>
    </location>
</feature>
<reference evidence="7" key="1">
    <citation type="submission" date="2018-05" db="EMBL/GenBank/DDBJ databases">
        <authorList>
            <person name="Lanie J.A."/>
            <person name="Ng W.-L."/>
            <person name="Kazmierczak K.M."/>
            <person name="Andrzejewski T.M."/>
            <person name="Davidsen T.M."/>
            <person name="Wayne K.J."/>
            <person name="Tettelin H."/>
            <person name="Glass J.I."/>
            <person name="Rusch D."/>
            <person name="Podicherti R."/>
            <person name="Tsui H.-C.T."/>
            <person name="Winkler M.E."/>
        </authorList>
    </citation>
    <scope>NUCLEOTIDE SEQUENCE</scope>
</reference>
<name>A0A381T0U0_9ZZZZ</name>
<feature type="transmembrane region" description="Helical" evidence="6">
    <location>
        <begin position="120"/>
        <end position="141"/>
    </location>
</feature>
<evidence type="ECO:0000256" key="6">
    <source>
        <dbReference type="SAM" id="Phobius"/>
    </source>
</evidence>
<organism evidence="7">
    <name type="scientific">marine metagenome</name>
    <dbReference type="NCBI Taxonomy" id="408172"/>
    <lineage>
        <taxon>unclassified sequences</taxon>
        <taxon>metagenomes</taxon>
        <taxon>ecological metagenomes</taxon>
    </lineage>
</organism>
<evidence type="ECO:0000313" key="7">
    <source>
        <dbReference type="EMBL" id="SVA09349.1"/>
    </source>
</evidence>
<evidence type="ECO:0000256" key="5">
    <source>
        <dbReference type="ARBA" id="ARBA00023136"/>
    </source>
</evidence>
<keyword evidence="5 6" id="KW-0472">Membrane</keyword>
<feature type="transmembrane region" description="Helical" evidence="6">
    <location>
        <begin position="386"/>
        <end position="404"/>
    </location>
</feature>
<dbReference type="GO" id="GO:0005886">
    <property type="term" value="C:plasma membrane"/>
    <property type="evidence" value="ECO:0007669"/>
    <property type="project" value="UniProtKB-SubCell"/>
</dbReference>